<sequence length="236" mass="27693">MAEKNYDYSNKRSYDGVATKENEALVPFLAHEVLKNYHQDIRDGIRKRNEGIIEDNFETWNIRGRKILVGFTAIPKNQVESYMERFWKEKDAYLESTRKKRCLILNSKGEYIRCPKCNKCEGCERPEKDQYLSRYISLDKFMDDNSDDNTNRSGWEATDNTSTESSVLSLMMIDDLINEVSLKYPEAKAIFSLLMDDPQISNALKQVDLKKGKSQAYDYVKKMQSYAKELYNKNYR</sequence>
<proteinExistence type="predicted"/>
<evidence type="ECO:0000313" key="1">
    <source>
        <dbReference type="EMBL" id="GFO93557.1"/>
    </source>
</evidence>
<gene>
    <name evidence="1" type="ORF">COEU31_06030</name>
</gene>
<dbReference type="Proteomes" id="UP000660047">
    <property type="component" value="Unassembled WGS sequence"/>
</dbReference>
<evidence type="ECO:0000313" key="2">
    <source>
        <dbReference type="Proteomes" id="UP000660047"/>
    </source>
</evidence>
<reference evidence="1" key="1">
    <citation type="submission" date="2020-06" db="EMBL/GenBank/DDBJ databases">
        <title>Characterization of fructooligosaccharide metabolism and fructooligosaccharide-degrading enzymes in human commensal butyrate producers.</title>
        <authorList>
            <person name="Tanno H."/>
            <person name="Fujii T."/>
            <person name="Hirano K."/>
            <person name="Maeno S."/>
            <person name="Tonozuka T."/>
            <person name="Sakamoto M."/>
            <person name="Ohkuma M."/>
            <person name="Tochio T."/>
            <person name="Endo A."/>
        </authorList>
    </citation>
    <scope>NUCLEOTIDE SEQUENCE</scope>
    <source>
        <strain evidence="1">JCM 31265</strain>
    </source>
</reference>
<organism evidence="1 2">
    <name type="scientific">Coprococcus eutactus</name>
    <dbReference type="NCBI Taxonomy" id="33043"/>
    <lineage>
        <taxon>Bacteria</taxon>
        <taxon>Bacillati</taxon>
        <taxon>Bacillota</taxon>
        <taxon>Clostridia</taxon>
        <taxon>Lachnospirales</taxon>
        <taxon>Lachnospiraceae</taxon>
        <taxon>Coprococcus</taxon>
    </lineage>
</organism>
<dbReference type="RefSeq" id="WP_055224074.1">
    <property type="nucleotide sequence ID" value="NZ_BLYL01000002.1"/>
</dbReference>
<name>A0AAI9NXH1_9FIRM</name>
<comment type="caution">
    <text evidence="1">The sequence shown here is derived from an EMBL/GenBank/DDBJ whole genome shotgun (WGS) entry which is preliminary data.</text>
</comment>
<dbReference type="EMBL" id="BLYL01000002">
    <property type="protein sequence ID" value="GFO93557.1"/>
    <property type="molecule type" value="Genomic_DNA"/>
</dbReference>
<dbReference type="AlphaFoldDB" id="A0AAI9NXH1"/>
<protein>
    <submittedName>
        <fullName evidence="1">Uncharacterized protein</fullName>
    </submittedName>
</protein>
<accession>A0AAI9NXH1</accession>